<dbReference type="EnsemblMetazoa" id="AMIN009418-RA">
    <property type="protein sequence ID" value="AMIN009418-PA"/>
    <property type="gene ID" value="AMIN009418"/>
</dbReference>
<name>A0A182WGC0_9DIPT</name>
<dbReference type="GO" id="GO:0008168">
    <property type="term" value="F:methyltransferase activity"/>
    <property type="evidence" value="ECO:0007669"/>
    <property type="project" value="UniProtKB-UniRule"/>
</dbReference>
<evidence type="ECO:0000313" key="6">
    <source>
        <dbReference type="EnsemblMetazoa" id="AMIN009418-PA"/>
    </source>
</evidence>
<feature type="signal peptide" evidence="5">
    <location>
        <begin position="1"/>
        <end position="21"/>
    </location>
</feature>
<feature type="chain" id="PRO_5008141310" description="S-adenosylmethionine sensor upstream of mTORC1" evidence="5">
    <location>
        <begin position="22"/>
        <end position="415"/>
    </location>
</feature>
<feature type="binding site" evidence="4">
    <location>
        <position position="225"/>
    </location>
    <ligand>
        <name>S-adenosyl-L-methionine</name>
        <dbReference type="ChEBI" id="CHEBI:59789"/>
    </ligand>
</feature>
<dbReference type="VEuPathDB" id="VectorBase:AMIN009418"/>
<evidence type="ECO:0000256" key="4">
    <source>
        <dbReference type="HAMAP-Rule" id="MF_03044"/>
    </source>
</evidence>
<keyword evidence="7" id="KW-1185">Reference proteome</keyword>
<reference evidence="6" key="2">
    <citation type="submission" date="2020-05" db="UniProtKB">
        <authorList>
            <consortium name="EnsemblMetazoa"/>
        </authorList>
    </citation>
    <scope>IDENTIFICATION</scope>
    <source>
        <strain evidence="6">MINIMUS1</strain>
    </source>
</reference>
<dbReference type="AlphaFoldDB" id="A0A182WGC0"/>
<feature type="binding site" evidence="4">
    <location>
        <position position="207"/>
    </location>
    <ligand>
        <name>S-adenosyl-L-methionine</name>
        <dbReference type="ChEBI" id="CHEBI:59789"/>
    </ligand>
</feature>
<evidence type="ECO:0000256" key="2">
    <source>
        <dbReference type="ARBA" id="ARBA00022679"/>
    </source>
</evidence>
<proteinExistence type="inferred from homology"/>
<evidence type="ECO:0000313" key="7">
    <source>
        <dbReference type="Proteomes" id="UP000075920"/>
    </source>
</evidence>
<dbReference type="EC" id="2.1.1.-" evidence="4"/>
<dbReference type="Gene3D" id="3.40.50.150">
    <property type="entry name" value="Vaccinia Virus protein VP39"/>
    <property type="match status" value="1"/>
</dbReference>
<dbReference type="SUPFAM" id="SSF53335">
    <property type="entry name" value="S-adenosyl-L-methionine-dependent methyltransferases"/>
    <property type="match status" value="1"/>
</dbReference>
<evidence type="ECO:0000256" key="5">
    <source>
        <dbReference type="SAM" id="SignalP"/>
    </source>
</evidence>
<dbReference type="HAMAP" id="MF_03044">
    <property type="entry name" value="BMT2"/>
    <property type="match status" value="1"/>
</dbReference>
<evidence type="ECO:0000256" key="3">
    <source>
        <dbReference type="ARBA" id="ARBA00022691"/>
    </source>
</evidence>
<sequence length="415" mass="47731">MKFAYVCVLFILIVVENGSKAYPLDEESATAPEDYMDYVELDPMDNVAELQKTSTGRTWLGLATTLIEKPAHHAFVFHFPMATQEQLELSGLIKSVHQRLRDSAKQQDPETVWKEHVRDEGLLKSYAEAMHKLATCYWDRTMEVSCKRSNSRIEWVVASCRCYFHGATPLLYLFREKDDKVMQAIDAGYRYEHRPYTIDRIKLLDVGSCYDPFASFPDFDVTAIDIAPAGSSVWHCDFLEAEVNKTLSIPSISEQHHSIEAFPGDHYDAIVFSLLLEYLPSSEQRLRCCRKAYDLLKPEGILLIITPDSRHQGANAKLMKNWRYTLGLMGFSRIKIEKLEHVTCMVFRKCIFPTVGKRWCDIHREAYMEPVLNIPQDFNETKLEEKDDSAMDVPRTDEDDGEIRQAFAGLPFLES</sequence>
<dbReference type="CDD" id="cd02440">
    <property type="entry name" value="AdoMet_MTases"/>
    <property type="match status" value="1"/>
</dbReference>
<reference evidence="7" key="1">
    <citation type="submission" date="2013-03" db="EMBL/GenBank/DDBJ databases">
        <title>The Genome Sequence of Anopheles minimus MINIMUS1.</title>
        <authorList>
            <consortium name="The Broad Institute Genomics Platform"/>
            <person name="Neafsey D.E."/>
            <person name="Walton C."/>
            <person name="Walker B."/>
            <person name="Young S.K."/>
            <person name="Zeng Q."/>
            <person name="Gargeya S."/>
            <person name="Fitzgerald M."/>
            <person name="Haas B."/>
            <person name="Abouelleil A."/>
            <person name="Allen A.W."/>
            <person name="Alvarado L."/>
            <person name="Arachchi H.M."/>
            <person name="Berlin A.M."/>
            <person name="Chapman S.B."/>
            <person name="Gainer-Dewar J."/>
            <person name="Goldberg J."/>
            <person name="Griggs A."/>
            <person name="Gujja S."/>
            <person name="Hansen M."/>
            <person name="Howarth C."/>
            <person name="Imamovic A."/>
            <person name="Ireland A."/>
            <person name="Larimer J."/>
            <person name="McCowan C."/>
            <person name="Murphy C."/>
            <person name="Pearson M."/>
            <person name="Poon T.W."/>
            <person name="Priest M."/>
            <person name="Roberts A."/>
            <person name="Saif S."/>
            <person name="Shea T."/>
            <person name="Sisk P."/>
            <person name="Sykes S."/>
            <person name="Wortman J."/>
            <person name="Nusbaum C."/>
            <person name="Birren B."/>
        </authorList>
    </citation>
    <scope>NUCLEOTIDE SEQUENCE [LARGE SCALE GENOMIC DNA]</scope>
    <source>
        <strain evidence="7">MINIMUS1</strain>
    </source>
</reference>
<dbReference type="InterPro" id="IPR029063">
    <property type="entry name" value="SAM-dependent_MTases_sf"/>
</dbReference>
<keyword evidence="5" id="KW-0732">Signal</keyword>
<accession>A0A182WGC0</accession>
<protein>
    <recommendedName>
        <fullName evidence="4">S-adenosylmethionine sensor upstream of mTORC1</fullName>
    </recommendedName>
    <alternativeName>
        <fullName evidence="4">Probable methyltransferase BMT2 homolog</fullName>
        <ecNumber evidence="4">2.1.1.-</ecNumber>
    </alternativeName>
</protein>
<dbReference type="Proteomes" id="UP000075920">
    <property type="component" value="Unassembled WGS sequence"/>
</dbReference>
<organism evidence="6 7">
    <name type="scientific">Anopheles minimus</name>
    <dbReference type="NCBI Taxonomy" id="112268"/>
    <lineage>
        <taxon>Eukaryota</taxon>
        <taxon>Metazoa</taxon>
        <taxon>Ecdysozoa</taxon>
        <taxon>Arthropoda</taxon>
        <taxon>Hexapoda</taxon>
        <taxon>Insecta</taxon>
        <taxon>Pterygota</taxon>
        <taxon>Neoptera</taxon>
        <taxon>Endopterygota</taxon>
        <taxon>Diptera</taxon>
        <taxon>Nematocera</taxon>
        <taxon>Culicoidea</taxon>
        <taxon>Culicidae</taxon>
        <taxon>Anophelinae</taxon>
        <taxon>Anopheles</taxon>
    </lineage>
</organism>
<comment type="similarity">
    <text evidence="4">Belongs to the BMT2 family.</text>
</comment>
<keyword evidence="3 4" id="KW-0949">S-adenosyl-L-methionine</keyword>
<keyword evidence="1 4" id="KW-0489">Methyltransferase</keyword>
<comment type="function">
    <text evidence="4">S-adenosyl-L-methionine-binding protein that acts as an inhibitor of mTORC1 signaling. Acts as a sensor of S-adenosyl-L-methionine to signal methionine sufficiency to mTORC1. Probably also acts as a S-adenosyl-L-methionine-dependent methyltransferase.</text>
</comment>
<evidence type="ECO:0000256" key="1">
    <source>
        <dbReference type="ARBA" id="ARBA00022603"/>
    </source>
</evidence>
<dbReference type="PANTHER" id="PTHR21008:SF0">
    <property type="entry name" value="S-ADENOSYLMETHIONINE SENSOR UPSTREAM OF MTORC1"/>
    <property type="match status" value="1"/>
</dbReference>
<dbReference type="GO" id="GO:0032259">
    <property type="term" value="P:methylation"/>
    <property type="evidence" value="ECO:0007669"/>
    <property type="project" value="UniProtKB-KW"/>
</dbReference>
<dbReference type="STRING" id="112268.A0A182WGC0"/>
<dbReference type="PANTHER" id="PTHR21008">
    <property type="entry name" value="S-ADENOSYLMETHIONINE SENSOR UPSTREAM OF MTORC1-RELATED"/>
    <property type="match status" value="1"/>
</dbReference>
<dbReference type="GO" id="GO:1904262">
    <property type="term" value="P:negative regulation of TORC1 signaling"/>
    <property type="evidence" value="ECO:0007669"/>
    <property type="project" value="TreeGrafter"/>
</dbReference>
<dbReference type="Pfam" id="PF13489">
    <property type="entry name" value="Methyltransf_23"/>
    <property type="match status" value="1"/>
</dbReference>
<dbReference type="InterPro" id="IPR021867">
    <property type="entry name" value="Bmt2/SAMTOR"/>
</dbReference>
<keyword evidence="2 4" id="KW-0808">Transferase</keyword>